<organism evidence="2 3">
    <name type="scientific">Scophthalmus maximus</name>
    <name type="common">Turbot</name>
    <name type="synonym">Psetta maxima</name>
    <dbReference type="NCBI Taxonomy" id="52904"/>
    <lineage>
        <taxon>Eukaryota</taxon>
        <taxon>Metazoa</taxon>
        <taxon>Chordata</taxon>
        <taxon>Craniata</taxon>
        <taxon>Vertebrata</taxon>
        <taxon>Euteleostomi</taxon>
        <taxon>Actinopterygii</taxon>
        <taxon>Neopterygii</taxon>
        <taxon>Teleostei</taxon>
        <taxon>Neoteleostei</taxon>
        <taxon>Acanthomorphata</taxon>
        <taxon>Carangaria</taxon>
        <taxon>Pleuronectiformes</taxon>
        <taxon>Pleuronectoidei</taxon>
        <taxon>Scophthalmidae</taxon>
        <taxon>Scophthalmus</taxon>
    </lineage>
</organism>
<protein>
    <submittedName>
        <fullName evidence="2">Uncharacterized protein</fullName>
    </submittedName>
</protein>
<dbReference type="EMBL" id="VEVO01000006">
    <property type="protein sequence ID" value="KAF0040693.1"/>
    <property type="molecule type" value="Genomic_DNA"/>
</dbReference>
<accession>A0A6A4T3K5</accession>
<proteinExistence type="predicted"/>
<dbReference type="Proteomes" id="UP000438429">
    <property type="component" value="Unassembled WGS sequence"/>
</dbReference>
<feature type="transmembrane region" description="Helical" evidence="1">
    <location>
        <begin position="59"/>
        <end position="76"/>
    </location>
</feature>
<dbReference type="AlphaFoldDB" id="A0A6A4T3K5"/>
<keyword evidence="1" id="KW-0812">Transmembrane</keyword>
<evidence type="ECO:0000313" key="2">
    <source>
        <dbReference type="EMBL" id="KAF0040693.1"/>
    </source>
</evidence>
<reference evidence="2 3" key="1">
    <citation type="submission" date="2019-06" db="EMBL/GenBank/DDBJ databases">
        <title>Draft genomes of female and male turbot (Scophthalmus maximus).</title>
        <authorList>
            <person name="Xu H."/>
            <person name="Xu X.-W."/>
            <person name="Shao C."/>
            <person name="Chen S."/>
        </authorList>
    </citation>
    <scope>NUCLEOTIDE SEQUENCE [LARGE SCALE GENOMIC DNA]</scope>
    <source>
        <strain evidence="2">Ysfricsl-2016a</strain>
        <tissue evidence="2">Blood</tissue>
    </source>
</reference>
<keyword evidence="1" id="KW-1133">Transmembrane helix</keyword>
<evidence type="ECO:0000313" key="3">
    <source>
        <dbReference type="Proteomes" id="UP000438429"/>
    </source>
</evidence>
<evidence type="ECO:0000256" key="1">
    <source>
        <dbReference type="SAM" id="Phobius"/>
    </source>
</evidence>
<keyword evidence="1" id="KW-0472">Membrane</keyword>
<name>A0A6A4T3K5_SCOMX</name>
<gene>
    <name evidence="2" type="ORF">F2P81_006591</name>
</gene>
<comment type="caution">
    <text evidence="2">The sequence shown here is derived from an EMBL/GenBank/DDBJ whole genome shotgun (WGS) entry which is preliminary data.</text>
</comment>
<sequence length="149" mass="16884">MTPITSANNCDSDNSRECNCHLRPKLSFLAKTILFPRVQAMPLFHLSPSSLKPENGTEGHLSALVMLTINFFTAVIRLFTNQKEYNQQMSMQWKTSVFLTASDSLLLLPLLLPPLLCDVHFTKCHSISELPEKKSTYLLLFVFYLQSSS</sequence>